<evidence type="ECO:0000313" key="6">
    <source>
        <dbReference type="Proteomes" id="UP000641206"/>
    </source>
</evidence>
<dbReference type="SUPFAM" id="SSF53335">
    <property type="entry name" value="S-adenosyl-L-methionine-dependent methyltransferases"/>
    <property type="match status" value="1"/>
</dbReference>
<dbReference type="Pfam" id="PF08241">
    <property type="entry name" value="Methyltransf_11"/>
    <property type="match status" value="1"/>
</dbReference>
<accession>A0ABQ2NUS8</accession>
<proteinExistence type="inferred from homology"/>
<name>A0ABQ2NUS8_9BACI</name>
<comment type="caution">
    <text evidence="5">The sequence shown here is derived from an EMBL/GenBank/DDBJ whole genome shotgun (WGS) entry which is preliminary data.</text>
</comment>
<dbReference type="PANTHER" id="PTHR44942">
    <property type="entry name" value="METHYLTRANSF_11 DOMAIN-CONTAINING PROTEIN"/>
    <property type="match status" value="1"/>
</dbReference>
<feature type="domain" description="Methyltransferase type 11" evidence="4">
    <location>
        <begin position="1"/>
        <end position="41"/>
    </location>
</feature>
<comment type="similarity">
    <text evidence="1">Belongs to the methyltransferase superfamily.</text>
</comment>
<evidence type="ECO:0000256" key="1">
    <source>
        <dbReference type="ARBA" id="ARBA00008361"/>
    </source>
</evidence>
<evidence type="ECO:0000313" key="5">
    <source>
        <dbReference type="EMBL" id="GGP11042.1"/>
    </source>
</evidence>
<dbReference type="InterPro" id="IPR029063">
    <property type="entry name" value="SAM-dependent_MTases_sf"/>
</dbReference>
<dbReference type="EMBL" id="BMLW01000005">
    <property type="protein sequence ID" value="GGP11042.1"/>
    <property type="molecule type" value="Genomic_DNA"/>
</dbReference>
<dbReference type="InterPro" id="IPR013216">
    <property type="entry name" value="Methyltransf_11"/>
</dbReference>
<keyword evidence="2" id="KW-0489">Methyltransferase</keyword>
<evidence type="ECO:0000259" key="4">
    <source>
        <dbReference type="Pfam" id="PF08241"/>
    </source>
</evidence>
<organism evidence="5 6">
    <name type="scientific">Oceanobacillus neutriphilus</name>
    <dbReference type="NCBI Taxonomy" id="531815"/>
    <lineage>
        <taxon>Bacteria</taxon>
        <taxon>Bacillati</taxon>
        <taxon>Bacillota</taxon>
        <taxon>Bacilli</taxon>
        <taxon>Bacillales</taxon>
        <taxon>Bacillaceae</taxon>
        <taxon>Oceanobacillus</taxon>
    </lineage>
</organism>
<reference evidence="6" key="1">
    <citation type="journal article" date="2019" name="Int. J. Syst. Evol. Microbiol.">
        <title>The Global Catalogue of Microorganisms (GCM) 10K type strain sequencing project: providing services to taxonomists for standard genome sequencing and annotation.</title>
        <authorList>
            <consortium name="The Broad Institute Genomics Platform"/>
            <consortium name="The Broad Institute Genome Sequencing Center for Infectious Disease"/>
            <person name="Wu L."/>
            <person name="Ma J."/>
        </authorList>
    </citation>
    <scope>NUCLEOTIDE SEQUENCE [LARGE SCALE GENOMIC DNA]</scope>
    <source>
        <strain evidence="6">CGMCC 1.7693</strain>
    </source>
</reference>
<gene>
    <name evidence="5" type="ORF">GCM10011346_21570</name>
</gene>
<dbReference type="PANTHER" id="PTHR44942:SF4">
    <property type="entry name" value="METHYLTRANSFERASE TYPE 11 DOMAIN-CONTAINING PROTEIN"/>
    <property type="match status" value="1"/>
</dbReference>
<dbReference type="Gene3D" id="3.40.50.150">
    <property type="entry name" value="Vaccinia Virus protein VP39"/>
    <property type="match status" value="1"/>
</dbReference>
<dbReference type="InterPro" id="IPR051052">
    <property type="entry name" value="Diverse_substrate_MTase"/>
</dbReference>
<keyword evidence="6" id="KW-1185">Reference proteome</keyword>
<dbReference type="Proteomes" id="UP000641206">
    <property type="component" value="Unassembled WGS sequence"/>
</dbReference>
<evidence type="ECO:0000256" key="2">
    <source>
        <dbReference type="ARBA" id="ARBA00022603"/>
    </source>
</evidence>
<protein>
    <recommendedName>
        <fullName evidence="4">Methyltransferase type 11 domain-containing protein</fullName>
    </recommendedName>
</protein>
<keyword evidence="3" id="KW-0808">Transferase</keyword>
<evidence type="ECO:0000256" key="3">
    <source>
        <dbReference type="ARBA" id="ARBA00022679"/>
    </source>
</evidence>
<sequence>MPFEDASYEIVTAVFCWHWFNKVKVAEEVHRVLQNNGRLAIINYEWIPFKNDITMYTQELIETFNPTSKRASETLMFPEWADDIYNAGFSQVETFSFDVKVNYCIENWIGRIQTSPEIGGALRENDIVLFNQKLENFLSKQTDGPFEIPYRVFGVIGKS</sequence>